<dbReference type="InterPro" id="IPR029055">
    <property type="entry name" value="Ntn_hydrolases_N"/>
</dbReference>
<evidence type="ECO:0000313" key="7">
    <source>
        <dbReference type="Proteomes" id="UP000515344"/>
    </source>
</evidence>
<dbReference type="EMBL" id="CP060007">
    <property type="protein sequence ID" value="QNA46602.1"/>
    <property type="molecule type" value="Genomic_DNA"/>
</dbReference>
<feature type="binding site" evidence="5">
    <location>
        <position position="354"/>
    </location>
    <ligand>
        <name>Ca(2+)</name>
        <dbReference type="ChEBI" id="CHEBI:29108"/>
    </ligand>
</feature>
<dbReference type="GO" id="GO:0016811">
    <property type="term" value="F:hydrolase activity, acting on carbon-nitrogen (but not peptide) bonds, in linear amides"/>
    <property type="evidence" value="ECO:0007669"/>
    <property type="project" value="InterPro"/>
</dbReference>
<dbReference type="GO" id="GO:0046872">
    <property type="term" value="F:metal ion binding"/>
    <property type="evidence" value="ECO:0007669"/>
    <property type="project" value="UniProtKB-KW"/>
</dbReference>
<dbReference type="InterPro" id="IPR023343">
    <property type="entry name" value="Penicillin_amidase_dom1"/>
</dbReference>
<keyword evidence="2" id="KW-0378">Hydrolase</keyword>
<dbReference type="PANTHER" id="PTHR34218:SF4">
    <property type="entry name" value="ACYL-HOMOSERINE LACTONE ACYLASE QUIP"/>
    <property type="match status" value="1"/>
</dbReference>
<gene>
    <name evidence="6" type="ORF">H4075_10660</name>
</gene>
<dbReference type="CDD" id="cd03747">
    <property type="entry name" value="Ntn_PGA_like"/>
    <property type="match status" value="1"/>
</dbReference>
<sequence>MRLIPFLLASAVTVSLVIVLNTRIGPAPALGKFLSPQHGFWQNAENAAQSFTEELSFPQLNGTANVYFDERLVPHVVAENDADAYFIQGYLHAKFRLWQMEFSTRAAAGRISEVIGERAVNFDKEQRRIGMVFAAENMLKEMEANEFTKLSVDNYTKGVNAFIESLSESAMPIEYKILGYQPEKWNNLKTALFIKQMTKTLAFSVDDLPLTALRKVFSDDQIEILYPQLQDSLDPIVPKGTVFDAPAATAVAPASVDSLYLLKKDSALKVAMVDQPSKDNGSNNWAVSGTKTKSGAPILCNDPHLELSLPAIWYEMQITTNNMNAYGVSFPGIPGIVIGFNDSIAFGFTNAGRDVRDFYEIKFKDETKKQYWFNNEWQTAPQRVEEIKVKGKPSVFDTVAYTVFGPVTYDESFSTPLTNNKAIATRWIAHDPSNELLMWHYLDRAKNYDDYYNAIKYFTVPAQNMIFASKRGDIALWQQGHFPLRWNRQGLYVMPGEDSSYMWQGIIPVAENPHQVNPERGFVSSANQRPADGTYPYFIPGGYDVYRGVEINRRLTSMSNITPQDMQRLQNVNYNPLAEVVIKLMKKYTNEADLGADEKRFFNMIKTWDLQNTADSKAATVFQVWYDSLERNVWTDELTQQDSVVYAWPYEYTLADALTKDSLFSFIDDITTPTIETIFQVFVASLKEATAELLKMEKENTLDWAVHKNTTVYHILKDAVMPFARKGLQIGGGKHIINATQHSHGPSWRMVVHLTNETEAYVVYPGGQSGNPGSKYYDQFIDTWAAGQYYKAWMMKKGEEENEKVKWTMTFKKA</sequence>
<dbReference type="Gene3D" id="1.10.1400.10">
    <property type="match status" value="1"/>
</dbReference>
<dbReference type="KEGG" id="lacs:H4075_10660"/>
<dbReference type="InterPro" id="IPR014395">
    <property type="entry name" value="Pen/GL7ACA/AHL_acylase"/>
</dbReference>
<protein>
    <submittedName>
        <fullName evidence="6">Penicillin acylase family protein</fullName>
    </submittedName>
</protein>
<dbReference type="Pfam" id="PF01804">
    <property type="entry name" value="Penicil_amidase"/>
    <property type="match status" value="1"/>
</dbReference>
<evidence type="ECO:0000256" key="1">
    <source>
        <dbReference type="ARBA" id="ARBA00006586"/>
    </source>
</evidence>
<feature type="binding site" evidence="5">
    <location>
        <position position="357"/>
    </location>
    <ligand>
        <name>Ca(2+)</name>
        <dbReference type="ChEBI" id="CHEBI:29108"/>
    </ligand>
</feature>
<dbReference type="Gene3D" id="1.10.439.10">
    <property type="entry name" value="Penicillin Amidohydrolase, domain 1"/>
    <property type="match status" value="1"/>
</dbReference>
<dbReference type="Gene3D" id="3.60.20.10">
    <property type="entry name" value="Glutamine Phosphoribosylpyrophosphate, subunit 1, domain 1"/>
    <property type="match status" value="1"/>
</dbReference>
<dbReference type="AlphaFoldDB" id="A0A7G5XM99"/>
<dbReference type="InterPro" id="IPR043147">
    <property type="entry name" value="Penicillin_amidase_A-knob"/>
</dbReference>
<evidence type="ECO:0000256" key="2">
    <source>
        <dbReference type="ARBA" id="ARBA00022801"/>
    </source>
</evidence>
<keyword evidence="5" id="KW-0106">Calcium</keyword>
<comment type="similarity">
    <text evidence="1">Belongs to the peptidase S45 family.</text>
</comment>
<accession>A0A7G5XM99</accession>
<keyword evidence="7" id="KW-1185">Reference proteome</keyword>
<name>A0A7G5XM99_9BACT</name>
<dbReference type="InterPro" id="IPR043146">
    <property type="entry name" value="Penicillin_amidase_N_B-knob"/>
</dbReference>
<evidence type="ECO:0000256" key="4">
    <source>
        <dbReference type="PIRSR" id="PIRSR001227-1"/>
    </source>
</evidence>
<dbReference type="SUPFAM" id="SSF56235">
    <property type="entry name" value="N-terminal nucleophile aminohydrolases (Ntn hydrolases)"/>
    <property type="match status" value="1"/>
</dbReference>
<evidence type="ECO:0000256" key="3">
    <source>
        <dbReference type="ARBA" id="ARBA00023145"/>
    </source>
</evidence>
<comment type="cofactor">
    <cofactor evidence="5">
        <name>Ca(2+)</name>
        <dbReference type="ChEBI" id="CHEBI:29108"/>
    </cofactor>
    <text evidence="5">Binds 1 Ca(2+) ion per dimer.</text>
</comment>
<dbReference type="PIRSF" id="PIRSF001227">
    <property type="entry name" value="Pen_acylase"/>
    <property type="match status" value="1"/>
</dbReference>
<dbReference type="Proteomes" id="UP000515344">
    <property type="component" value="Chromosome"/>
</dbReference>
<dbReference type="InterPro" id="IPR002692">
    <property type="entry name" value="S45"/>
</dbReference>
<dbReference type="GO" id="GO:0017000">
    <property type="term" value="P:antibiotic biosynthetic process"/>
    <property type="evidence" value="ECO:0007669"/>
    <property type="project" value="InterPro"/>
</dbReference>
<feature type="active site" description="Nucleophile" evidence="4">
    <location>
        <position position="282"/>
    </location>
</feature>
<evidence type="ECO:0000256" key="5">
    <source>
        <dbReference type="PIRSR" id="PIRSR001227-2"/>
    </source>
</evidence>
<keyword evidence="3" id="KW-0865">Zymogen</keyword>
<keyword evidence="5" id="KW-0479">Metal-binding</keyword>
<proteinExistence type="inferred from homology"/>
<evidence type="ECO:0000313" key="6">
    <source>
        <dbReference type="EMBL" id="QNA46602.1"/>
    </source>
</evidence>
<organism evidence="6 7">
    <name type="scientific">Lacibacter sediminis</name>
    <dbReference type="NCBI Taxonomy" id="2760713"/>
    <lineage>
        <taxon>Bacteria</taxon>
        <taxon>Pseudomonadati</taxon>
        <taxon>Bacteroidota</taxon>
        <taxon>Chitinophagia</taxon>
        <taxon>Chitinophagales</taxon>
        <taxon>Chitinophagaceae</taxon>
        <taxon>Lacibacter</taxon>
    </lineage>
</organism>
<dbReference type="PANTHER" id="PTHR34218">
    <property type="entry name" value="PEPTIDASE S45 PENICILLIN AMIDASE"/>
    <property type="match status" value="1"/>
</dbReference>
<dbReference type="Gene3D" id="2.30.120.10">
    <property type="match status" value="1"/>
</dbReference>
<dbReference type="RefSeq" id="WP_182806494.1">
    <property type="nucleotide sequence ID" value="NZ_CP060007.1"/>
</dbReference>
<reference evidence="7" key="1">
    <citation type="submission" date="2020-08" db="EMBL/GenBank/DDBJ databases">
        <title>Lacibacter sp. S13-6-6 genome sequencing.</title>
        <authorList>
            <person name="Jin L."/>
        </authorList>
    </citation>
    <scope>NUCLEOTIDE SEQUENCE [LARGE SCALE GENOMIC DNA]</scope>
    <source>
        <strain evidence="7">S13-6-6</strain>
    </source>
</reference>